<evidence type="ECO:0000259" key="4">
    <source>
        <dbReference type="Pfam" id="PF00589"/>
    </source>
</evidence>
<dbReference type="InterPro" id="IPR011010">
    <property type="entry name" value="DNA_brk_join_enz"/>
</dbReference>
<dbReference type="Gene3D" id="1.10.150.130">
    <property type="match status" value="1"/>
</dbReference>
<dbReference type="Proteomes" id="UP000028349">
    <property type="component" value="Unassembled WGS sequence"/>
</dbReference>
<dbReference type="Gene3D" id="1.10.443.10">
    <property type="entry name" value="Intergrase catalytic core"/>
    <property type="match status" value="1"/>
</dbReference>
<dbReference type="GO" id="GO:0006310">
    <property type="term" value="P:DNA recombination"/>
    <property type="evidence" value="ECO:0007669"/>
    <property type="project" value="UniProtKB-KW"/>
</dbReference>
<keyword evidence="2" id="KW-0238">DNA-binding</keyword>
<dbReference type="AlphaFoldDB" id="A0A3S4UP24"/>
<dbReference type="InterPro" id="IPR013762">
    <property type="entry name" value="Integrase-like_cat_sf"/>
</dbReference>
<gene>
    <name evidence="6" type="ORF">HY04_03840</name>
    <name evidence="7" type="ORF">NCTC13489_02802</name>
</gene>
<evidence type="ECO:0000256" key="1">
    <source>
        <dbReference type="ARBA" id="ARBA00008857"/>
    </source>
</evidence>
<dbReference type="SUPFAM" id="SSF56349">
    <property type="entry name" value="DNA breaking-rejoining enzymes"/>
    <property type="match status" value="1"/>
</dbReference>
<dbReference type="Proteomes" id="UP000270036">
    <property type="component" value="Chromosome"/>
</dbReference>
<organism evidence="7 9">
    <name type="scientific">Kaistella antarctica</name>
    <dbReference type="NCBI Taxonomy" id="266748"/>
    <lineage>
        <taxon>Bacteria</taxon>
        <taxon>Pseudomonadati</taxon>
        <taxon>Bacteroidota</taxon>
        <taxon>Flavobacteriia</taxon>
        <taxon>Flavobacteriales</taxon>
        <taxon>Weeksellaceae</taxon>
        <taxon>Chryseobacterium group</taxon>
        <taxon>Kaistella</taxon>
    </lineage>
</organism>
<dbReference type="EMBL" id="JPEP01000001">
    <property type="protein sequence ID" value="KEY20343.1"/>
    <property type="molecule type" value="Genomic_DNA"/>
</dbReference>
<feature type="domain" description="Tyr recombinase" evidence="4">
    <location>
        <begin position="212"/>
        <end position="390"/>
    </location>
</feature>
<comment type="similarity">
    <text evidence="1">Belongs to the 'phage' integrase family.</text>
</comment>
<evidence type="ECO:0000313" key="9">
    <source>
        <dbReference type="Proteomes" id="UP000270036"/>
    </source>
</evidence>
<dbReference type="EMBL" id="LR134441">
    <property type="protein sequence ID" value="VEI01527.1"/>
    <property type="molecule type" value="Genomic_DNA"/>
</dbReference>
<dbReference type="Pfam" id="PF13102">
    <property type="entry name" value="Phage_int_SAM_5"/>
    <property type="match status" value="1"/>
</dbReference>
<dbReference type="STRING" id="266748.HY04_03840"/>
<dbReference type="GO" id="GO:0003677">
    <property type="term" value="F:DNA binding"/>
    <property type="evidence" value="ECO:0007669"/>
    <property type="project" value="UniProtKB-KW"/>
</dbReference>
<dbReference type="Pfam" id="PF00589">
    <property type="entry name" value="Phage_integrase"/>
    <property type="match status" value="1"/>
</dbReference>
<keyword evidence="8" id="KW-1185">Reference proteome</keyword>
<dbReference type="InterPro" id="IPR010998">
    <property type="entry name" value="Integrase_recombinase_N"/>
</dbReference>
<dbReference type="PANTHER" id="PTHR30349">
    <property type="entry name" value="PHAGE INTEGRASE-RELATED"/>
    <property type="match status" value="1"/>
</dbReference>
<keyword evidence="3" id="KW-0233">DNA recombination</keyword>
<protein>
    <submittedName>
        <fullName evidence="7">Site-specific tyrosine recombinase XerD</fullName>
    </submittedName>
</protein>
<dbReference type="KEGG" id="cant:NCTC13489_02802"/>
<evidence type="ECO:0000256" key="2">
    <source>
        <dbReference type="ARBA" id="ARBA00023125"/>
    </source>
</evidence>
<evidence type="ECO:0000256" key="3">
    <source>
        <dbReference type="ARBA" id="ARBA00023172"/>
    </source>
</evidence>
<sequence length="407" mass="47444">MATCKLVLDTRHIDKKGEHNLAVEVNWGKNKCFLNITKMSKELYNDVLIKKSTNKDYTKFRNDCQKRVNRAEEIVNEMQTFDRQLLKDRFFNKGQPETAEESITVISLFNRYIEERSHLALGTIQKMRNSRNAFTTDNKELSIAEINKQFLEKFQRTKLKNGNSNNYVAGIFRDLRTVINYFSNNGKIPTDYKYPFGGDGLKICNTFPKKQVLDAVELQTFLNYSDFENKGEEYARDIWEILYLCNGINFADLFRLRWDQKKGDHFVFYRKKTENTRKNHKKEIVVPMSDRLQLLLDKVGNTASPFVLGKLVDDYKDQYFANKIHKYRGKINKNLVIISKKLNLPIEMNLSKARDCYATTLNRNDTPINIISEMLGHSNSTVTQHYLASMDLETTFKTNSVLLHGGN</sequence>
<reference evidence="6 8" key="1">
    <citation type="submission" date="2014-07" db="EMBL/GenBank/DDBJ databases">
        <authorList>
            <person name="Pisani N.G."/>
            <person name="Newman J.D."/>
        </authorList>
    </citation>
    <scope>NUCLEOTIDE SEQUENCE [LARGE SCALE GENOMIC DNA]</scope>
    <source>
        <strain evidence="6 8">LMG 24720</strain>
    </source>
</reference>
<dbReference type="RefSeq" id="WP_034717270.1">
    <property type="nucleotide sequence ID" value="NZ_FOIX01000002.1"/>
</dbReference>
<dbReference type="InterPro" id="IPR025269">
    <property type="entry name" value="SAM-like_dom"/>
</dbReference>
<accession>A0A3S4UP24</accession>
<feature type="domain" description="Phage integrase SAM-like" evidence="5">
    <location>
        <begin position="105"/>
        <end position="193"/>
    </location>
</feature>
<dbReference type="OrthoDB" id="1094492at2"/>
<dbReference type="InterPro" id="IPR002104">
    <property type="entry name" value="Integrase_catalytic"/>
</dbReference>
<dbReference type="PANTHER" id="PTHR30349:SF64">
    <property type="entry name" value="PROPHAGE INTEGRASE INTD-RELATED"/>
    <property type="match status" value="1"/>
</dbReference>
<name>A0A3S4UP24_9FLAO</name>
<evidence type="ECO:0000313" key="7">
    <source>
        <dbReference type="EMBL" id="VEI01527.1"/>
    </source>
</evidence>
<evidence type="ECO:0000313" key="8">
    <source>
        <dbReference type="Proteomes" id="UP000028349"/>
    </source>
</evidence>
<reference evidence="7 9" key="2">
    <citation type="submission" date="2018-12" db="EMBL/GenBank/DDBJ databases">
        <authorList>
            <consortium name="Pathogen Informatics"/>
        </authorList>
    </citation>
    <scope>NUCLEOTIDE SEQUENCE [LARGE SCALE GENOMIC DNA]</scope>
    <source>
        <strain evidence="7 9">NCTC13489</strain>
    </source>
</reference>
<dbReference type="InterPro" id="IPR050090">
    <property type="entry name" value="Tyrosine_recombinase_XerCD"/>
</dbReference>
<evidence type="ECO:0000259" key="5">
    <source>
        <dbReference type="Pfam" id="PF13102"/>
    </source>
</evidence>
<dbReference type="GO" id="GO:0015074">
    <property type="term" value="P:DNA integration"/>
    <property type="evidence" value="ECO:0007669"/>
    <property type="project" value="InterPro"/>
</dbReference>
<evidence type="ECO:0000313" key="6">
    <source>
        <dbReference type="EMBL" id="KEY20343.1"/>
    </source>
</evidence>
<proteinExistence type="inferred from homology"/>